<feature type="compositionally biased region" description="Gly residues" evidence="1">
    <location>
        <begin position="521"/>
        <end position="534"/>
    </location>
</feature>
<feature type="compositionally biased region" description="Polar residues" evidence="1">
    <location>
        <begin position="223"/>
        <end position="237"/>
    </location>
</feature>
<feature type="region of interest" description="Disordered" evidence="1">
    <location>
        <begin position="180"/>
        <end position="209"/>
    </location>
</feature>
<accession>A0A1X7S865</accession>
<dbReference type="EMBL" id="LT853703">
    <property type="protein sequence ID" value="SMQ55884.1"/>
    <property type="molecule type" value="Genomic_DNA"/>
</dbReference>
<dbReference type="PANTHER" id="PTHR42088">
    <property type="entry name" value="YALI0F10131P"/>
    <property type="match status" value="1"/>
</dbReference>
<keyword evidence="2" id="KW-0812">Transmembrane</keyword>
<reference evidence="3 4" key="1">
    <citation type="submission" date="2016-06" db="EMBL/GenBank/DDBJ databases">
        <authorList>
            <person name="Kjaerup R.B."/>
            <person name="Dalgaard T.S."/>
            <person name="Juul-Madsen H.R."/>
        </authorList>
    </citation>
    <scope>NUCLEOTIDE SEQUENCE [LARGE SCALE GENOMIC DNA]</scope>
</reference>
<dbReference type="STRING" id="1276538.A0A1X7S865"/>
<protein>
    <submittedName>
        <fullName evidence="3">Uncharacterized protein</fullName>
    </submittedName>
</protein>
<sequence length="705" mass="76572">MYIPRAEDSRVQRMVDGAAAGLRIVARSLAERAESNSKEDTPNDRMKVQNIGIALGVIIPIGGAIIVLTYLHRRHVKRQRVEDMNDPHKSLDFGLEGLGSMPPQAPKKSRRGKKGPEMIVTDFGGPTAHPSKRGHGMSLDLGVPSPYLLPAGLQGSKESIHSMSRNYDEHDPYRSVAMMRPSGETDRFRGDDKGSVYSMSTGNRSALPQDRASLIANARPMSITPSKRSDPATSHPSTPADVSPRDSHSPISRTRSPLAKPSVDETAIAEKQLEPLPSPPTVPEVALMMPPPRKSSTMPVPPRQDSMTIPQINRPESSNYDETDIRGSIMPNVVIDEPYDVDPSSIYADYSYDEPEDQGLALHAPQPQRLSVMAAGSRLSMVDAHRLSTAGGNRLSIMGAGNRLSVMGARPLPADMPEDNPEIRANRIRSFYKEYFDDSKPLPANAYYEDEFNNDLLEGVVYDPDSGGFYAPDVMPYAQPVGRRAMTPPPRSKPRVSGPNSPLPYPGQHVRKFSSHSTMSGGRGPMGYGGGPGARGRPMVPAKKLPPPMPLQSLPTPHKLGQDVWISNPIDFAPPSSIRNVQNGARPDSPFGTARPYSPSVRAFTPLASSFDALAVLPSPHDLRKSGTFTALDFAPPSRMRDPAMMGGGSDAGSIRSNRSGISAMQHQAVREGAYRVSRIPKEFVASREDLSGQLRPKMDMVSRA</sequence>
<feature type="compositionally biased region" description="Polar residues" evidence="1">
    <location>
        <begin position="305"/>
        <end position="320"/>
    </location>
</feature>
<evidence type="ECO:0000256" key="1">
    <source>
        <dbReference type="SAM" id="MobiDB-lite"/>
    </source>
</evidence>
<keyword evidence="2" id="KW-1133">Transmembrane helix</keyword>
<keyword evidence="2" id="KW-0472">Membrane</keyword>
<dbReference type="Proteomes" id="UP000215127">
    <property type="component" value="Chromosome 12"/>
</dbReference>
<dbReference type="PANTHER" id="PTHR42088:SF1">
    <property type="entry name" value="YALI0F10131P"/>
    <property type="match status" value="1"/>
</dbReference>
<feature type="compositionally biased region" description="Basic and acidic residues" evidence="1">
    <location>
        <begin position="183"/>
        <end position="194"/>
    </location>
</feature>
<feature type="region of interest" description="Disordered" evidence="1">
    <location>
        <begin position="481"/>
        <end position="537"/>
    </location>
</feature>
<organism evidence="3 4">
    <name type="scientific">Zymoseptoria tritici (strain ST99CH_3D7)</name>
    <dbReference type="NCBI Taxonomy" id="1276538"/>
    <lineage>
        <taxon>Eukaryota</taxon>
        <taxon>Fungi</taxon>
        <taxon>Dikarya</taxon>
        <taxon>Ascomycota</taxon>
        <taxon>Pezizomycotina</taxon>
        <taxon>Dothideomycetes</taxon>
        <taxon>Dothideomycetidae</taxon>
        <taxon>Mycosphaerellales</taxon>
        <taxon>Mycosphaerellaceae</taxon>
        <taxon>Zymoseptoria</taxon>
    </lineage>
</organism>
<evidence type="ECO:0000313" key="3">
    <source>
        <dbReference type="EMBL" id="SMQ55884.1"/>
    </source>
</evidence>
<feature type="region of interest" description="Disordered" evidence="1">
    <location>
        <begin position="93"/>
        <end position="116"/>
    </location>
</feature>
<keyword evidence="4" id="KW-1185">Reference proteome</keyword>
<name>A0A1X7S865_ZYMT9</name>
<evidence type="ECO:0000256" key="2">
    <source>
        <dbReference type="SAM" id="Phobius"/>
    </source>
</evidence>
<evidence type="ECO:0000313" key="4">
    <source>
        <dbReference type="Proteomes" id="UP000215127"/>
    </source>
</evidence>
<feature type="region of interest" description="Disordered" evidence="1">
    <location>
        <begin position="222"/>
        <end position="324"/>
    </location>
</feature>
<feature type="compositionally biased region" description="Polar residues" evidence="1">
    <location>
        <begin position="197"/>
        <end position="206"/>
    </location>
</feature>
<feature type="transmembrane region" description="Helical" evidence="2">
    <location>
        <begin position="51"/>
        <end position="71"/>
    </location>
</feature>
<gene>
    <name evidence="3" type="ORF">ZT3D7_G11039</name>
</gene>
<proteinExistence type="predicted"/>
<dbReference type="AlphaFoldDB" id="A0A1X7S865"/>